<dbReference type="EMBL" id="CM037625">
    <property type="protein sequence ID" value="KAH7997845.1"/>
    <property type="molecule type" value="Genomic_DNA"/>
</dbReference>
<proteinExistence type="predicted"/>
<organism evidence="1 2">
    <name type="scientific">Sphaerodactylus townsendi</name>
    <dbReference type="NCBI Taxonomy" id="933632"/>
    <lineage>
        <taxon>Eukaryota</taxon>
        <taxon>Metazoa</taxon>
        <taxon>Chordata</taxon>
        <taxon>Craniata</taxon>
        <taxon>Vertebrata</taxon>
        <taxon>Euteleostomi</taxon>
        <taxon>Lepidosauria</taxon>
        <taxon>Squamata</taxon>
        <taxon>Bifurcata</taxon>
        <taxon>Gekkota</taxon>
        <taxon>Sphaerodactylidae</taxon>
        <taxon>Sphaerodactylus</taxon>
    </lineage>
</organism>
<name>A0ACB8EYG5_9SAUR</name>
<evidence type="ECO:0000313" key="1">
    <source>
        <dbReference type="EMBL" id="KAH7997845.1"/>
    </source>
</evidence>
<keyword evidence="2" id="KW-1185">Reference proteome</keyword>
<evidence type="ECO:0000313" key="2">
    <source>
        <dbReference type="Proteomes" id="UP000827872"/>
    </source>
</evidence>
<comment type="caution">
    <text evidence="1">The sequence shown here is derived from an EMBL/GenBank/DDBJ whole genome shotgun (WGS) entry which is preliminary data.</text>
</comment>
<protein>
    <submittedName>
        <fullName evidence="1">Uncharacterized protein</fullName>
    </submittedName>
</protein>
<dbReference type="Proteomes" id="UP000827872">
    <property type="component" value="Linkage Group LG12"/>
</dbReference>
<gene>
    <name evidence="1" type="ORF">K3G42_009200</name>
</gene>
<sequence length="638" mass="71688">MTSHPPRRRLPGQAATMRPRKKSLLVGEGNFSFSAWLCEARGAETRVVATCYESEEGASGQALARGNIQYLRDKGAEVHFCVDCTKLEEHFLPAERDFDYIYFNFPHCGRKVGVKKNKELLARFFCSCAEVLAEKGEVHVALCRGQGGTPVDQPQREWHNSWQVVAMAAEAGFILNGIHPFNSRDACGYKCTGYRSQDKSFCLEGALNHIFTRSLPLLLPRLRLCQTEVEGKLVSFLVPQIFQDKINRDFLGMNSQHPVRTVNEKLLEGLGESFLVLKPNCPLSLVFQNSSKSSFSLDALWMVDDAERNLNPELVVKEKDVKDTGTFSSRFPDWNGTDQDSNLKNGLFGQYYLRPSLLVFLSTVIQQTEFPPNALLALSGPVFRKCKISLHIPPIFHEALFICVVNKGSEDTRTQLLVENLSVTLNPLLQVAGFKLGCTTDEPDPAEFGAFVNSELQTHKLKYLIVLKLDASDADLKGCCVGTVGKVPWWPASTDQEIAYASLNLDLLAMHICGICDWRILWTSDERFLSQFSGGILERFKSFSLYPPSYVHDLSFWVADPERFDETQLHAIIRDVSHESVVSVQLLDRFQHPETAQTSLCYRLTYQSCDSALTSQQAAGMQMKLRTEIVHSLHVALR</sequence>
<reference evidence="1" key="1">
    <citation type="submission" date="2021-08" db="EMBL/GenBank/DDBJ databases">
        <title>The first chromosome-level gecko genome reveals the dynamic sex chromosomes of Neotropical dwarf geckos (Sphaerodactylidae: Sphaerodactylus).</title>
        <authorList>
            <person name="Pinto B.J."/>
            <person name="Keating S.E."/>
            <person name="Gamble T."/>
        </authorList>
    </citation>
    <scope>NUCLEOTIDE SEQUENCE</scope>
    <source>
        <strain evidence="1">TG3544</strain>
    </source>
</reference>
<accession>A0ACB8EYG5</accession>